<sequence length="319" mass="36443">MKAEQQSICPPYVPKSDSSNNYEGKNVNKRKKGETVLAVAKLLIRDFTIERSEMASICGISSQEISSAVKKIEKSLRQGHLLIGLSEQENETLKDCLELRDRNKRYSEDLLIRSVARILLKDHLLTGNQIANELNEKTMNISRAIKKIKERVGYDLDPLEDIDEPIGISGLSQRENEELLYKITTREKEIEAEKRRRQQERELEIANRESMRDINIRSRNKKVCKKPATISDEGLADWNRMHYDPQTGQVRGMQYDIKTKKVLDHSYLGRLPADMPRRYPKKQIAAQLSTPDSYLIPGVPPKGSGTAAGRRRIGVMQLS</sequence>
<dbReference type="OrthoDB" id="1807513at2"/>
<evidence type="ECO:0000313" key="2">
    <source>
        <dbReference type="EMBL" id="ABO49431.1"/>
    </source>
</evidence>
<organism evidence="2 3">
    <name type="scientific">Desulforamulus reducens (strain ATCC BAA-1160 / DSM 100696 / MI-1)</name>
    <name type="common">Desulfotomaculum reducens</name>
    <dbReference type="NCBI Taxonomy" id="349161"/>
    <lineage>
        <taxon>Bacteria</taxon>
        <taxon>Bacillati</taxon>
        <taxon>Bacillota</taxon>
        <taxon>Clostridia</taxon>
        <taxon>Eubacteriales</taxon>
        <taxon>Peptococcaceae</taxon>
        <taxon>Desulforamulus</taxon>
    </lineage>
</organism>
<gene>
    <name evidence="2" type="ordered locus">Dred_0895</name>
</gene>
<dbReference type="Proteomes" id="UP000001556">
    <property type="component" value="Chromosome"/>
</dbReference>
<accession>A4J2X8</accession>
<dbReference type="KEGG" id="drm:Dred_0895"/>
<dbReference type="RefSeq" id="WP_011877260.1">
    <property type="nucleotide sequence ID" value="NC_009253.1"/>
</dbReference>
<dbReference type="HOGENOM" id="CLU_052950_0_0_9"/>
<dbReference type="AlphaFoldDB" id="A4J2X8"/>
<protein>
    <submittedName>
        <fullName evidence="2">Uncharacterized protein</fullName>
    </submittedName>
</protein>
<evidence type="ECO:0000313" key="3">
    <source>
        <dbReference type="Proteomes" id="UP000001556"/>
    </source>
</evidence>
<reference evidence="2 3" key="1">
    <citation type="submission" date="2007-03" db="EMBL/GenBank/DDBJ databases">
        <title>Complete sequence of Desulfotomaculum reducens MI-1.</title>
        <authorList>
            <consortium name="US DOE Joint Genome Institute"/>
            <person name="Copeland A."/>
            <person name="Lucas S."/>
            <person name="Lapidus A."/>
            <person name="Barry K."/>
            <person name="Detter J.C."/>
            <person name="Glavina del Rio T."/>
            <person name="Hammon N."/>
            <person name="Israni S."/>
            <person name="Dalin E."/>
            <person name="Tice H."/>
            <person name="Pitluck S."/>
            <person name="Sims D."/>
            <person name="Brettin T."/>
            <person name="Bruce D."/>
            <person name="Han C."/>
            <person name="Tapia R."/>
            <person name="Schmutz J."/>
            <person name="Larimer F."/>
            <person name="Land M."/>
            <person name="Hauser L."/>
            <person name="Kyrpides N."/>
            <person name="Kim E."/>
            <person name="Tebo B.M."/>
            <person name="Richardson P."/>
        </authorList>
    </citation>
    <scope>NUCLEOTIDE SEQUENCE [LARGE SCALE GENOMIC DNA]</scope>
    <source>
        <strain evidence="2 3">MI-1</strain>
    </source>
</reference>
<proteinExistence type="predicted"/>
<name>A4J2X8_DESRM</name>
<feature type="region of interest" description="Disordered" evidence="1">
    <location>
        <begin position="1"/>
        <end position="27"/>
    </location>
</feature>
<dbReference type="STRING" id="349161.Dred_0895"/>
<dbReference type="EMBL" id="CP000612">
    <property type="protein sequence ID" value="ABO49431.1"/>
    <property type="molecule type" value="Genomic_DNA"/>
</dbReference>
<evidence type="ECO:0000256" key="1">
    <source>
        <dbReference type="SAM" id="MobiDB-lite"/>
    </source>
</evidence>
<keyword evidence="3" id="KW-1185">Reference proteome</keyword>